<dbReference type="PANTHER" id="PTHR48413">
    <property type="match status" value="1"/>
</dbReference>
<comment type="similarity">
    <text evidence="1">Belongs to the phosphosulfolactate synthase family.</text>
</comment>
<evidence type="ECO:0000313" key="3">
    <source>
        <dbReference type="Proteomes" id="UP001234495"/>
    </source>
</evidence>
<dbReference type="SUPFAM" id="SSF102110">
    <property type="entry name" value="(2r)-phospho-3-sulfolactate synthase ComA"/>
    <property type="match status" value="1"/>
</dbReference>
<dbReference type="Proteomes" id="UP001234495">
    <property type="component" value="Unassembled WGS sequence"/>
</dbReference>
<protein>
    <submittedName>
        <fullName evidence="2">Phosphosulfolactate synthase</fullName>
        <ecNumber evidence="2">4.4.1.19</ecNumber>
    </submittedName>
</protein>
<dbReference type="InterPro" id="IPR036112">
    <property type="entry name" value="ComA_synth_sf"/>
</dbReference>
<evidence type="ECO:0000313" key="2">
    <source>
        <dbReference type="EMBL" id="MDQ0229568.1"/>
    </source>
</evidence>
<reference evidence="2 3" key="1">
    <citation type="submission" date="2023-07" db="EMBL/GenBank/DDBJ databases">
        <title>Genomic Encyclopedia of Type Strains, Phase IV (KMG-IV): sequencing the most valuable type-strain genomes for metagenomic binning, comparative biology and taxonomic classification.</title>
        <authorList>
            <person name="Goeker M."/>
        </authorList>
    </citation>
    <scope>NUCLEOTIDE SEQUENCE [LARGE SCALE GENOMIC DNA]</scope>
    <source>
        <strain evidence="2 3">DSM 29005</strain>
    </source>
</reference>
<organism evidence="2 3">
    <name type="scientific">Metabacillus malikii</name>
    <dbReference type="NCBI Taxonomy" id="1504265"/>
    <lineage>
        <taxon>Bacteria</taxon>
        <taxon>Bacillati</taxon>
        <taxon>Bacillota</taxon>
        <taxon>Bacilli</taxon>
        <taxon>Bacillales</taxon>
        <taxon>Bacillaceae</taxon>
        <taxon>Metabacillus</taxon>
    </lineage>
</organism>
<dbReference type="Pfam" id="PF02679">
    <property type="entry name" value="ComA"/>
    <property type="match status" value="1"/>
</dbReference>
<keyword evidence="3" id="KW-1185">Reference proteome</keyword>
<dbReference type="PANTHER" id="PTHR48413:SF1">
    <property type="entry name" value="PROTEIN HEAT-STRESS-ASSOCIATED 32"/>
    <property type="match status" value="1"/>
</dbReference>
<evidence type="ECO:0000256" key="1">
    <source>
        <dbReference type="ARBA" id="ARBA00010424"/>
    </source>
</evidence>
<dbReference type="EMBL" id="JAUSUD010000002">
    <property type="protein sequence ID" value="MDQ0229568.1"/>
    <property type="molecule type" value="Genomic_DNA"/>
</dbReference>
<dbReference type="RefSeq" id="WP_307337465.1">
    <property type="nucleotide sequence ID" value="NZ_JAUSUD010000002.1"/>
</dbReference>
<comment type="caution">
    <text evidence="2">The sequence shown here is derived from an EMBL/GenBank/DDBJ whole genome shotgun (WGS) entry which is preliminary data.</text>
</comment>
<dbReference type="EC" id="4.4.1.19" evidence="2"/>
<dbReference type="Gene3D" id="3.20.20.70">
    <property type="entry name" value="Aldolase class I"/>
    <property type="match status" value="1"/>
</dbReference>
<gene>
    <name evidence="2" type="ORF">J2S19_000819</name>
</gene>
<proteinExistence type="inferred from homology"/>
<dbReference type="InterPro" id="IPR003830">
    <property type="entry name" value="ComA_synth"/>
</dbReference>
<name>A0ABT9ZBD7_9BACI</name>
<dbReference type="GO" id="GO:0043817">
    <property type="term" value="F:phosphosulfolactate synthase activity"/>
    <property type="evidence" value="ECO:0007669"/>
    <property type="project" value="UniProtKB-EC"/>
</dbReference>
<keyword evidence="2" id="KW-0456">Lyase</keyword>
<dbReference type="InterPro" id="IPR013785">
    <property type="entry name" value="Aldolase_TIM"/>
</dbReference>
<sequence length="262" mass="29727">MNLSGLHLPQRQEKPRQHGLTVLIDNGIPLQHFKDTICSNSPYIDFVKFGWGTSVISCQLDQKITCLKEQHIDYFFGGTLFEKFLSQGKISKYIEYCKRYDCKYVEISNGTIDITNKEKTVFIEEFAREFIVFSEVGRKDSDLNGENPLNWVDWIKEDIAAGAHKVITEARESGTSGVCQTNGDLRIDLIDGIISSNLDLQSIIFEAPNKKLQTAFVKLVGTNVNLANIPFTDCLSLETLRLGLRSDTFHIMEEEVYHAGYE</sequence>
<accession>A0ABT9ZBD7</accession>